<dbReference type="STRING" id="348780.NP_2164A"/>
<evidence type="ECO:0000313" key="3">
    <source>
        <dbReference type="Proteomes" id="UP000002698"/>
    </source>
</evidence>
<keyword evidence="3" id="KW-1185">Reference proteome</keyword>
<dbReference type="HOGENOM" id="CLU_2679047_0_0_2"/>
<feature type="transmembrane region" description="Helical" evidence="1">
    <location>
        <begin position="45"/>
        <end position="68"/>
    </location>
</feature>
<dbReference type="EMBL" id="CR936257">
    <property type="protein sequence ID" value="CAI49173.1"/>
    <property type="molecule type" value="Genomic_DNA"/>
</dbReference>
<keyword evidence="1" id="KW-0812">Transmembrane</keyword>
<evidence type="ECO:0000256" key="1">
    <source>
        <dbReference type="SAM" id="Phobius"/>
    </source>
</evidence>
<proteinExistence type="predicted"/>
<evidence type="ECO:0000313" key="2">
    <source>
        <dbReference type="EMBL" id="CAI49173.1"/>
    </source>
</evidence>
<organism evidence="2 3">
    <name type="scientific">Natronomonas pharaonis (strain ATCC 35678 / DSM 2160 / CIP 103997 / JCM 8858 / NBRC 14720 / NCIMB 2260 / Gabara)</name>
    <name type="common">Halobacterium pharaonis</name>
    <dbReference type="NCBI Taxonomy" id="348780"/>
    <lineage>
        <taxon>Archaea</taxon>
        <taxon>Methanobacteriati</taxon>
        <taxon>Methanobacteriota</taxon>
        <taxon>Stenosarchaea group</taxon>
        <taxon>Halobacteria</taxon>
        <taxon>Halobacteriales</taxon>
        <taxon>Natronomonadaceae</taxon>
        <taxon>Natronomonas</taxon>
    </lineage>
</organism>
<dbReference type="RefSeq" id="WP_011322801.1">
    <property type="nucleotide sequence ID" value="NC_007426.1"/>
</dbReference>
<reference evidence="2 3" key="1">
    <citation type="journal article" date="2005" name="Genome Res.">
        <title>Living with two extremes: conclusions from the genome sequence of Natronomonas pharaonis.</title>
        <authorList>
            <person name="Falb M."/>
            <person name="Pfeiffer F."/>
            <person name="Palm P."/>
            <person name="Rodewald K."/>
            <person name="Hickmann V."/>
            <person name="Tittor J."/>
            <person name="Oesterhelt D."/>
        </authorList>
    </citation>
    <scope>NUCLEOTIDE SEQUENCE [LARGE SCALE GENOMIC DNA]</scope>
    <source>
        <strain evidence="3">ATCC 35678 / DSM 2160 / CIP 103997 / JCM 8858 / NBRC 14720 / NCIMB 2260 / Gabara</strain>
    </source>
</reference>
<keyword evidence="1" id="KW-1133">Transmembrane helix</keyword>
<dbReference type="GeneID" id="3701368"/>
<gene>
    <name evidence="2" type="ordered locus">NP_2164A</name>
</gene>
<dbReference type="EnsemblBacteria" id="CAI49173">
    <property type="protein sequence ID" value="CAI49173"/>
    <property type="gene ID" value="NP_2164A"/>
</dbReference>
<sequence length="74" mass="7658">MIRLFAAAGFVVGFALVLAAPIALLHAMADSRAVTDLPTLTQGDVYLIAGVMGLGLLLAGFSAIMWLASDIRPT</sequence>
<name>A0A1U7EVU1_NATPD</name>
<dbReference type="Proteomes" id="UP000002698">
    <property type="component" value="Chromosome"/>
</dbReference>
<dbReference type="KEGG" id="nph:NP_2164A"/>
<keyword evidence="1" id="KW-0472">Membrane</keyword>
<protein>
    <submittedName>
        <fullName evidence="2">Uncharacterized protein</fullName>
    </submittedName>
</protein>
<accession>A0A1U7EVU1</accession>
<dbReference type="AlphaFoldDB" id="A0A1U7EVU1"/>